<evidence type="ECO:0000256" key="2">
    <source>
        <dbReference type="ARBA" id="ARBA00023002"/>
    </source>
</evidence>
<dbReference type="Pfam" id="PF01070">
    <property type="entry name" value="FMN_dh"/>
    <property type="match status" value="1"/>
</dbReference>
<dbReference type="EMBL" id="UINC01072054">
    <property type="protein sequence ID" value="SVC07420.1"/>
    <property type="molecule type" value="Genomic_DNA"/>
</dbReference>
<evidence type="ECO:0000256" key="1">
    <source>
        <dbReference type="ARBA" id="ARBA00001917"/>
    </source>
</evidence>
<protein>
    <recommendedName>
        <fullName evidence="3">FMN hydroxy acid dehydrogenase domain-containing protein</fullName>
    </recommendedName>
</protein>
<comment type="cofactor">
    <cofactor evidence="1">
        <name>FMN</name>
        <dbReference type="ChEBI" id="CHEBI:58210"/>
    </cofactor>
</comment>
<evidence type="ECO:0000259" key="3">
    <source>
        <dbReference type="PROSITE" id="PS51349"/>
    </source>
</evidence>
<dbReference type="Gene3D" id="3.20.20.70">
    <property type="entry name" value="Aldolase class I"/>
    <property type="match status" value="1"/>
</dbReference>
<evidence type="ECO:0000313" key="4">
    <source>
        <dbReference type="EMBL" id="SVC07420.1"/>
    </source>
</evidence>
<accession>A0A382J5V6</accession>
<feature type="domain" description="FMN hydroxy acid dehydrogenase" evidence="3">
    <location>
        <begin position="1"/>
        <end position="182"/>
    </location>
</feature>
<keyword evidence="2" id="KW-0560">Oxidoreductase</keyword>
<dbReference type="AlphaFoldDB" id="A0A382J5V6"/>
<dbReference type="PANTHER" id="PTHR10578:SF148">
    <property type="entry name" value="L-LACTATE DEHYDROGENASE (CYTOCHROME)"/>
    <property type="match status" value="1"/>
</dbReference>
<name>A0A382J5V6_9ZZZZ</name>
<sequence>MANDPINLYDYEARAKLALFHDAWDFIDAGAMDELTTKRDRKAFDQLTLRPRFLRSVEERKITARMLGQDISMPIFICPAGSHGLAHPDGEVATAKAAGRSNTLMMLATGSTCSLEEVAEAATGPLWFQLYHRGKSLSEMLVRRAEDAGFKAIVLTVDTPVPSPKERDLRNKFERTLELGNF</sequence>
<dbReference type="PANTHER" id="PTHR10578">
    <property type="entry name" value="S -2-HYDROXY-ACID OXIDASE-RELATED"/>
    <property type="match status" value="1"/>
</dbReference>
<organism evidence="4">
    <name type="scientific">marine metagenome</name>
    <dbReference type="NCBI Taxonomy" id="408172"/>
    <lineage>
        <taxon>unclassified sequences</taxon>
        <taxon>metagenomes</taxon>
        <taxon>ecological metagenomes</taxon>
    </lineage>
</organism>
<dbReference type="PROSITE" id="PS51349">
    <property type="entry name" value="FMN_HYDROXY_ACID_DH_2"/>
    <property type="match status" value="1"/>
</dbReference>
<reference evidence="4" key="1">
    <citation type="submission" date="2018-05" db="EMBL/GenBank/DDBJ databases">
        <authorList>
            <person name="Lanie J.A."/>
            <person name="Ng W.-L."/>
            <person name="Kazmierczak K.M."/>
            <person name="Andrzejewski T.M."/>
            <person name="Davidsen T.M."/>
            <person name="Wayne K.J."/>
            <person name="Tettelin H."/>
            <person name="Glass J.I."/>
            <person name="Rusch D."/>
            <person name="Podicherti R."/>
            <person name="Tsui H.-C.T."/>
            <person name="Winkler M.E."/>
        </authorList>
    </citation>
    <scope>NUCLEOTIDE SEQUENCE</scope>
</reference>
<proteinExistence type="predicted"/>
<dbReference type="GO" id="GO:0016491">
    <property type="term" value="F:oxidoreductase activity"/>
    <property type="evidence" value="ECO:0007669"/>
    <property type="project" value="UniProtKB-KW"/>
</dbReference>
<gene>
    <name evidence="4" type="ORF">METZ01_LOCUS260274</name>
</gene>
<dbReference type="InterPro" id="IPR013785">
    <property type="entry name" value="Aldolase_TIM"/>
</dbReference>
<dbReference type="InterPro" id="IPR000262">
    <property type="entry name" value="FMN-dep_DH"/>
</dbReference>
<dbReference type="SUPFAM" id="SSF51395">
    <property type="entry name" value="FMN-linked oxidoreductases"/>
    <property type="match status" value="1"/>
</dbReference>
<feature type="non-terminal residue" evidence="4">
    <location>
        <position position="182"/>
    </location>
</feature>
<dbReference type="InterPro" id="IPR037396">
    <property type="entry name" value="FMN_HAD"/>
</dbReference>